<reference evidence="5 6" key="1">
    <citation type="submission" date="2020-05" db="EMBL/GenBank/DDBJ databases">
        <title>Vigna angularis (adzuki bean) Var. LongXiaoDou No. 4 denovo assembly.</title>
        <authorList>
            <person name="Xiang H."/>
        </authorList>
    </citation>
    <scope>NUCLEOTIDE SEQUENCE [LARGE SCALE GENOMIC DNA]</scope>
    <source>
        <tissue evidence="5">Leaf</tissue>
    </source>
</reference>
<protein>
    <submittedName>
        <fullName evidence="5">Isoflavone reductase-like protein</fullName>
    </submittedName>
</protein>
<dbReference type="EMBL" id="JABFOF010000005">
    <property type="protein sequence ID" value="KAG2397906.1"/>
    <property type="molecule type" value="Genomic_DNA"/>
</dbReference>
<accession>A0A8T0KE36</accession>
<dbReference type="GO" id="GO:0009807">
    <property type="term" value="P:lignan biosynthetic process"/>
    <property type="evidence" value="ECO:0007669"/>
    <property type="project" value="UniProtKB-ARBA"/>
</dbReference>
<dbReference type="SUPFAM" id="SSF51735">
    <property type="entry name" value="NAD(P)-binding Rossmann-fold domains"/>
    <property type="match status" value="2"/>
</dbReference>
<comment type="similarity">
    <text evidence="1">Belongs to the NmrA-type oxidoreductase family. Isoflavone reductase subfamily.</text>
</comment>
<dbReference type="InterPro" id="IPR050608">
    <property type="entry name" value="NmrA-type/Isoflavone_red_sf"/>
</dbReference>
<comment type="caution">
    <text evidence="5">The sequence shown here is derived from an EMBL/GenBank/DDBJ whole genome shotgun (WGS) entry which is preliminary data.</text>
</comment>
<feature type="domain" description="NmrA-like" evidence="4">
    <location>
        <begin position="4"/>
        <end position="304"/>
    </location>
</feature>
<dbReference type="InterPro" id="IPR036291">
    <property type="entry name" value="NAD(P)-bd_dom_sf"/>
</dbReference>
<evidence type="ECO:0000313" key="6">
    <source>
        <dbReference type="Proteomes" id="UP000743370"/>
    </source>
</evidence>
<dbReference type="InterPro" id="IPR008030">
    <property type="entry name" value="NmrA-like"/>
</dbReference>
<evidence type="ECO:0000256" key="2">
    <source>
        <dbReference type="ARBA" id="ARBA00022857"/>
    </source>
</evidence>
<organism evidence="5 6">
    <name type="scientific">Phaseolus angularis</name>
    <name type="common">Azuki bean</name>
    <name type="synonym">Vigna angularis</name>
    <dbReference type="NCBI Taxonomy" id="3914"/>
    <lineage>
        <taxon>Eukaryota</taxon>
        <taxon>Viridiplantae</taxon>
        <taxon>Streptophyta</taxon>
        <taxon>Embryophyta</taxon>
        <taxon>Tracheophyta</taxon>
        <taxon>Spermatophyta</taxon>
        <taxon>Magnoliopsida</taxon>
        <taxon>eudicotyledons</taxon>
        <taxon>Gunneridae</taxon>
        <taxon>Pentapetalae</taxon>
        <taxon>rosids</taxon>
        <taxon>fabids</taxon>
        <taxon>Fabales</taxon>
        <taxon>Fabaceae</taxon>
        <taxon>Papilionoideae</taxon>
        <taxon>50 kb inversion clade</taxon>
        <taxon>NPAAA clade</taxon>
        <taxon>indigoferoid/millettioid clade</taxon>
        <taxon>Phaseoleae</taxon>
        <taxon>Vigna</taxon>
    </lineage>
</organism>
<evidence type="ECO:0000256" key="3">
    <source>
        <dbReference type="ARBA" id="ARBA00023002"/>
    </source>
</evidence>
<dbReference type="GO" id="GO:0016491">
    <property type="term" value="F:oxidoreductase activity"/>
    <property type="evidence" value="ECO:0007669"/>
    <property type="project" value="UniProtKB-KW"/>
</dbReference>
<dbReference type="AlphaFoldDB" id="A0A8T0KE36"/>
<dbReference type="Gene3D" id="3.90.25.10">
    <property type="entry name" value="UDP-galactose 4-epimerase, domain 1"/>
    <property type="match status" value="2"/>
</dbReference>
<evidence type="ECO:0000256" key="1">
    <source>
        <dbReference type="ARBA" id="ARBA00005725"/>
    </source>
</evidence>
<name>A0A8T0KE36_PHAAN</name>
<evidence type="ECO:0000313" key="5">
    <source>
        <dbReference type="EMBL" id="KAG2397906.1"/>
    </source>
</evidence>
<evidence type="ECO:0000259" key="4">
    <source>
        <dbReference type="Pfam" id="PF05368"/>
    </source>
</evidence>
<dbReference type="CDD" id="cd05259">
    <property type="entry name" value="PCBER_SDR_a"/>
    <property type="match status" value="1"/>
</dbReference>
<sequence>MENNSKILIIGATGFVGKFMVEASVKAGHSTFALVRESTLSDSSKSSIIQTFKTLGVNLLLGDINDHQSLVKAIKKVDVVISMVSHKQLQDQYNIISAIKEAGNVKRFFPSEFGHDVDRTHTVNEGQELFDRKAKLRRTIEAEGIPHTYVVANFFTGHFLPTLSELHWIKTPLDKVVILGDGNIKVVLNTEEDVATYTIRSVDDPRTLNKILYVRPPGNTVSHNDLVSLWEKHHCETLKRVYVSEEKVLKYIEESSYPINMGLSICHSAYVKGDHTNYEIKPSFGFEASMLYPDVKYTSLDEFFHHNDACTPFYLNQLITVNDGDCFLKSALKRIELRHAPPASRTSKSGLRRAPPATFAADRTAACTSSEPHIEVRFAACTSKGDIHDHQSLVKAIKKVDVVISTVNHRHLQDQYKIISAIKEAGNVKRFFPSEFGNDVDRTHAVNEGHELLDKKVKLRRAIEAEGIPRTYVVANFSTGHFLPTLSELRSIKTPLDKVVILGDGNTNESSYPINTGLSICHSAYVKGDHTNYEIKPSFGFEASMLYPDVKYTTLDEFFHHNDSCTPFYLNQLITVNDV</sequence>
<dbReference type="Gene3D" id="3.40.50.720">
    <property type="entry name" value="NAD(P)-binding Rossmann-like Domain"/>
    <property type="match status" value="2"/>
</dbReference>
<feature type="domain" description="NmrA-like" evidence="4">
    <location>
        <begin position="384"/>
        <end position="491"/>
    </location>
</feature>
<keyword evidence="3" id="KW-0560">Oxidoreductase</keyword>
<dbReference type="PANTHER" id="PTHR43349">
    <property type="entry name" value="PINORESINOL REDUCTASE-RELATED"/>
    <property type="match status" value="1"/>
</dbReference>
<dbReference type="Pfam" id="PF05368">
    <property type="entry name" value="NmrA"/>
    <property type="match status" value="2"/>
</dbReference>
<dbReference type="Proteomes" id="UP000743370">
    <property type="component" value="Unassembled WGS sequence"/>
</dbReference>
<keyword evidence="2" id="KW-0521">NADP</keyword>
<dbReference type="InterPro" id="IPR045312">
    <property type="entry name" value="PCBER-like"/>
</dbReference>
<proteinExistence type="inferred from homology"/>
<dbReference type="PANTHER" id="PTHR43349:SF35">
    <property type="entry name" value="PHENYLCOUMARAN BENZYLIC ETHER REDUCTASE 1"/>
    <property type="match status" value="1"/>
</dbReference>
<gene>
    <name evidence="5" type="ORF">HKW66_Vig0138580</name>
</gene>